<reference evidence="2" key="1">
    <citation type="journal article" date="2019" name="Int. J. Syst. Evol. Microbiol.">
        <title>The Global Catalogue of Microorganisms (GCM) 10K type strain sequencing project: providing services to taxonomists for standard genome sequencing and annotation.</title>
        <authorList>
            <consortium name="The Broad Institute Genomics Platform"/>
            <consortium name="The Broad Institute Genome Sequencing Center for Infectious Disease"/>
            <person name="Wu L."/>
            <person name="Ma J."/>
        </authorList>
    </citation>
    <scope>NUCLEOTIDE SEQUENCE [LARGE SCALE GENOMIC DNA]</scope>
    <source>
        <strain evidence="2">CGMCC 1.15474</strain>
    </source>
</reference>
<organism evidence="1 2">
    <name type="scientific">Metabacillus endolithicus</name>
    <dbReference type="NCBI Taxonomy" id="1535204"/>
    <lineage>
        <taxon>Bacteria</taxon>
        <taxon>Bacillati</taxon>
        <taxon>Bacillota</taxon>
        <taxon>Bacilli</taxon>
        <taxon>Bacillales</taxon>
        <taxon>Bacillaceae</taxon>
        <taxon>Metabacillus</taxon>
    </lineage>
</organism>
<proteinExistence type="predicted"/>
<name>A0ABW5BYA4_9BACI</name>
<accession>A0ABW5BYA4</accession>
<evidence type="ECO:0000313" key="1">
    <source>
        <dbReference type="EMBL" id="MFD2213940.1"/>
    </source>
</evidence>
<dbReference type="Proteomes" id="UP001597318">
    <property type="component" value="Unassembled WGS sequence"/>
</dbReference>
<gene>
    <name evidence="1" type="ORF">ACFSKK_09640</name>
</gene>
<sequence length="64" mass="6971">MREKQTIKASVHNGVKSTDLASDAYSANMAIQDRFYGDKPLEDDIDTSLSNNANIGAVILPEDD</sequence>
<comment type="caution">
    <text evidence="1">The sequence shown here is derived from an EMBL/GenBank/DDBJ whole genome shotgun (WGS) entry which is preliminary data.</text>
</comment>
<dbReference type="RefSeq" id="WP_247344573.1">
    <property type="nucleotide sequence ID" value="NZ_CP095550.1"/>
</dbReference>
<keyword evidence="2" id="KW-1185">Reference proteome</keyword>
<evidence type="ECO:0000313" key="2">
    <source>
        <dbReference type="Proteomes" id="UP001597318"/>
    </source>
</evidence>
<protein>
    <recommendedName>
        <fullName evidence="3">DUF4025 domain-containing protein</fullName>
    </recommendedName>
</protein>
<dbReference type="EMBL" id="JBHUIK010000002">
    <property type="protein sequence ID" value="MFD2213940.1"/>
    <property type="molecule type" value="Genomic_DNA"/>
</dbReference>
<evidence type="ECO:0008006" key="3">
    <source>
        <dbReference type="Google" id="ProtNLM"/>
    </source>
</evidence>